<dbReference type="RefSeq" id="WP_025693868.1">
    <property type="nucleotide sequence ID" value="NZ_ASQQ01000035.1"/>
</dbReference>
<evidence type="ECO:0000259" key="2">
    <source>
        <dbReference type="SMART" id="SM00893"/>
    </source>
</evidence>
<dbReference type="PIRSF" id="PIRSF000090">
    <property type="entry name" value="Beta-ETF"/>
    <property type="match status" value="1"/>
</dbReference>
<reference evidence="3 4" key="2">
    <citation type="journal article" date="2016" name="Genome Announc.">
        <title>Genome Sequence of a Gram-Positive Diazotroph, Paenibacillus durus Type Strain ATCC 35681.</title>
        <authorList>
            <person name="Halim M.A."/>
            <person name="Rahman A.Y."/>
            <person name="Sim K.S."/>
            <person name="Yam H.C."/>
            <person name="Rahim A.A."/>
            <person name="Ghazali A.H."/>
            <person name="Najimudin N."/>
        </authorList>
    </citation>
    <scope>NUCLEOTIDE SEQUENCE [LARGE SCALE GENOMIC DNA]</scope>
    <source>
        <strain evidence="3 4">ATCC 35681</strain>
    </source>
</reference>
<protein>
    <recommendedName>
        <fullName evidence="1">Electron transfer flavoprotein small subunit</fullName>
    </recommendedName>
</protein>
<proteinExistence type="predicted"/>
<name>A0A0F7CJ08_PAEDU</name>
<dbReference type="InterPro" id="IPR033948">
    <property type="entry name" value="ETF_beta_N"/>
</dbReference>
<accession>A0A0F7CJ08</accession>
<evidence type="ECO:0000313" key="3">
    <source>
        <dbReference type="EMBL" id="AKG35135.1"/>
    </source>
</evidence>
<dbReference type="PANTHER" id="PTHR21294:SF17">
    <property type="entry name" value="PROTEIN FIXA"/>
    <property type="match status" value="1"/>
</dbReference>
<dbReference type="AlphaFoldDB" id="A0A0F7CJ08"/>
<dbReference type="InterPro" id="IPR012255">
    <property type="entry name" value="ETF_b"/>
</dbReference>
<dbReference type="Gene3D" id="3.40.50.620">
    <property type="entry name" value="HUPs"/>
    <property type="match status" value="1"/>
</dbReference>
<dbReference type="CDD" id="cd01714">
    <property type="entry name" value="ETF_beta"/>
    <property type="match status" value="1"/>
</dbReference>
<dbReference type="HOGENOM" id="CLU_060196_2_1_9"/>
<dbReference type="Pfam" id="PF01012">
    <property type="entry name" value="ETF"/>
    <property type="match status" value="1"/>
</dbReference>
<dbReference type="EMBL" id="CP011114">
    <property type="protein sequence ID" value="AKG35135.1"/>
    <property type="molecule type" value="Genomic_DNA"/>
</dbReference>
<gene>
    <name evidence="3" type="ORF">VK70_11635</name>
</gene>
<feature type="domain" description="Electron transfer flavoprotein alpha/beta-subunit N-terminal" evidence="2">
    <location>
        <begin position="18"/>
        <end position="210"/>
    </location>
</feature>
<dbReference type="GO" id="GO:0009055">
    <property type="term" value="F:electron transfer activity"/>
    <property type="evidence" value="ECO:0007669"/>
    <property type="project" value="InterPro"/>
</dbReference>
<dbReference type="Proteomes" id="UP000034189">
    <property type="component" value="Chromosome"/>
</dbReference>
<sequence>MEIVVCLKQIPVMENTSDNLAGRDQFELRNNLNDMFALEAALKLKEACGGRVTCISMGPAQCAGPLKEALGLGADRAILLSSPVFAGADTLATSYTLAASIRKLSPYDLIFTGEQSSDGETGQVGPEVAEYLGIPHLTRVIDVRYEDGSPEISAIKESGDCELEYVLPLPALFSVRKHSNRPRLPTIRGTLRARRETITIWTEEHLAADPGRMGLKGSPTRVLEMTRLVKAGERQEAELSIFEEDTACVSRLVSRLGLTRAKGQEGGG</sequence>
<dbReference type="PANTHER" id="PTHR21294">
    <property type="entry name" value="ELECTRON TRANSFER FLAVOPROTEIN BETA-SUBUNIT"/>
    <property type="match status" value="1"/>
</dbReference>
<dbReference type="PATRIC" id="fig|1333534.5.peg.2570"/>
<dbReference type="OrthoDB" id="9804960at2"/>
<organism evidence="3 4">
    <name type="scientific">Paenibacillus durus ATCC 35681</name>
    <dbReference type="NCBI Taxonomy" id="1333534"/>
    <lineage>
        <taxon>Bacteria</taxon>
        <taxon>Bacillati</taxon>
        <taxon>Bacillota</taxon>
        <taxon>Bacilli</taxon>
        <taxon>Bacillales</taxon>
        <taxon>Paenibacillaceae</taxon>
        <taxon>Paenibacillus</taxon>
    </lineage>
</organism>
<dbReference type="SUPFAM" id="SSF52402">
    <property type="entry name" value="Adenine nucleotide alpha hydrolases-like"/>
    <property type="match status" value="1"/>
</dbReference>
<dbReference type="InterPro" id="IPR014730">
    <property type="entry name" value="ETF_a/b_N"/>
</dbReference>
<reference evidence="3 4" key="1">
    <citation type="submission" date="2015-03" db="EMBL/GenBank/DDBJ databases">
        <authorList>
            <person name="Abdul Halim M."/>
        </authorList>
    </citation>
    <scope>NUCLEOTIDE SEQUENCE [LARGE SCALE GENOMIC DNA]</scope>
    <source>
        <strain evidence="3 4">ATCC 35681</strain>
    </source>
</reference>
<dbReference type="InterPro" id="IPR014729">
    <property type="entry name" value="Rossmann-like_a/b/a_fold"/>
</dbReference>
<evidence type="ECO:0000313" key="4">
    <source>
        <dbReference type="Proteomes" id="UP000034189"/>
    </source>
</evidence>
<evidence type="ECO:0000256" key="1">
    <source>
        <dbReference type="ARBA" id="ARBA00042002"/>
    </source>
</evidence>
<dbReference type="SMART" id="SM00893">
    <property type="entry name" value="ETF"/>
    <property type="match status" value="1"/>
</dbReference>